<evidence type="ECO:0000256" key="1">
    <source>
        <dbReference type="SAM" id="Phobius"/>
    </source>
</evidence>
<dbReference type="InterPro" id="IPR052959">
    <property type="entry name" value="Inner_membrane_assoc"/>
</dbReference>
<feature type="transmembrane region" description="Helical" evidence="1">
    <location>
        <begin position="25"/>
        <end position="43"/>
    </location>
</feature>
<dbReference type="GO" id="GO:0005886">
    <property type="term" value="C:plasma membrane"/>
    <property type="evidence" value="ECO:0007669"/>
    <property type="project" value="TreeGrafter"/>
</dbReference>
<dbReference type="Proteomes" id="UP001158087">
    <property type="component" value="Unassembled WGS sequence"/>
</dbReference>
<comment type="caution">
    <text evidence="2">The sequence shown here is derived from an EMBL/GenBank/DDBJ whole genome shotgun (WGS) entry which is preliminary data.</text>
</comment>
<proteinExistence type="predicted"/>
<gene>
    <name evidence="2" type="ORF">N7376_23040</name>
</gene>
<protein>
    <submittedName>
        <fullName evidence="2">DUF485 domain-containing protein</fullName>
    </submittedName>
</protein>
<organism evidence="2 3">
    <name type="scientific">Brucella intermedia GD04153</name>
    <dbReference type="NCBI Taxonomy" id="2975438"/>
    <lineage>
        <taxon>Bacteria</taxon>
        <taxon>Pseudomonadati</taxon>
        <taxon>Pseudomonadota</taxon>
        <taxon>Alphaproteobacteria</taxon>
        <taxon>Hyphomicrobiales</taxon>
        <taxon>Brucellaceae</taxon>
        <taxon>Brucella/Ochrobactrum group</taxon>
        <taxon>Brucella</taxon>
    </lineage>
</organism>
<sequence>MGMYECSAAPKGDDVQALLRRKDKLAFRFFAITMVMYFGLILVASFQPELLARPVVVGGSISVGWPIGAVALIGPWLLTVIFAITSNRSDEQVSAMLRGAKQ</sequence>
<reference evidence="2" key="1">
    <citation type="submission" date="2022-09" db="EMBL/GenBank/DDBJ databases">
        <title>Intensive care unit water sources are persistently colonized with multi-drug resistant bacteria and are the site of extensive horizontal gene transfer of antibiotic resistance genes.</title>
        <authorList>
            <person name="Diorio-Toth L."/>
        </authorList>
    </citation>
    <scope>NUCLEOTIDE SEQUENCE</scope>
    <source>
        <strain evidence="2">GD04153</strain>
    </source>
</reference>
<evidence type="ECO:0000313" key="2">
    <source>
        <dbReference type="EMBL" id="MDH0126854.1"/>
    </source>
</evidence>
<keyword evidence="1" id="KW-0812">Transmembrane</keyword>
<name>A0AA42H2K9_9HYPH</name>
<dbReference type="AlphaFoldDB" id="A0AA42H2K9"/>
<dbReference type="EMBL" id="JAODYY010000017">
    <property type="protein sequence ID" value="MDH0126854.1"/>
    <property type="molecule type" value="Genomic_DNA"/>
</dbReference>
<dbReference type="Pfam" id="PF04341">
    <property type="entry name" value="DUF485"/>
    <property type="match status" value="1"/>
</dbReference>
<dbReference type="PANTHER" id="PTHR38598">
    <property type="entry name" value="INNER MEMBRANE PROTEIN YJCH"/>
    <property type="match status" value="1"/>
</dbReference>
<keyword evidence="1" id="KW-1133">Transmembrane helix</keyword>
<keyword evidence="1" id="KW-0472">Membrane</keyword>
<feature type="transmembrane region" description="Helical" evidence="1">
    <location>
        <begin position="63"/>
        <end position="84"/>
    </location>
</feature>
<evidence type="ECO:0000313" key="3">
    <source>
        <dbReference type="Proteomes" id="UP001158087"/>
    </source>
</evidence>
<dbReference type="PANTHER" id="PTHR38598:SF1">
    <property type="entry name" value="INNER MEMBRANE PROTEIN YJCH"/>
    <property type="match status" value="1"/>
</dbReference>
<accession>A0AA42H2K9</accession>
<dbReference type="InterPro" id="IPR007436">
    <property type="entry name" value="DUF485"/>
</dbReference>